<keyword evidence="2" id="KW-1185">Reference proteome</keyword>
<organism evidence="1 2">
    <name type="scientific">Zhongshania arctica</name>
    <dbReference type="NCBI Taxonomy" id="3238302"/>
    <lineage>
        <taxon>Bacteria</taxon>
        <taxon>Pseudomonadati</taxon>
        <taxon>Pseudomonadota</taxon>
        <taxon>Gammaproteobacteria</taxon>
        <taxon>Cellvibrionales</taxon>
        <taxon>Spongiibacteraceae</taxon>
        <taxon>Zhongshania</taxon>
    </lineage>
</organism>
<dbReference type="RefSeq" id="WP_368376688.1">
    <property type="nucleotide sequence ID" value="NZ_JBFRYB010000001.1"/>
</dbReference>
<reference evidence="1 2" key="1">
    <citation type="journal article" date="2011" name="Int. J. Syst. Evol. Microbiol.">
        <title>Zhongshania antarctica gen. nov., sp. nov. and Zhongshania guokunii sp. nov., gammaproteobacteria respectively isolated from coastal attached (fast) ice and surface seawater of the Antarctic.</title>
        <authorList>
            <person name="Li H.J."/>
            <person name="Zhang X.Y."/>
            <person name="Chen C.X."/>
            <person name="Zhang Y.J."/>
            <person name="Gao Z.M."/>
            <person name="Yu Y."/>
            <person name="Chen X.L."/>
            <person name="Chen B."/>
            <person name="Zhang Y.Z."/>
        </authorList>
    </citation>
    <scope>NUCLEOTIDE SEQUENCE [LARGE SCALE GENOMIC DNA]</scope>
    <source>
        <strain evidence="1 2">R06B22</strain>
    </source>
</reference>
<gene>
    <name evidence="1" type="ORF">AB4875_14055</name>
</gene>
<dbReference type="Proteomes" id="UP001557484">
    <property type="component" value="Unassembled WGS sequence"/>
</dbReference>
<evidence type="ECO:0000313" key="1">
    <source>
        <dbReference type="EMBL" id="MEX1666614.1"/>
    </source>
</evidence>
<accession>A0ABV3TZA2</accession>
<protein>
    <submittedName>
        <fullName evidence="1">Uncharacterized protein</fullName>
    </submittedName>
</protein>
<dbReference type="EMBL" id="JBFRYB010000001">
    <property type="protein sequence ID" value="MEX1666614.1"/>
    <property type="molecule type" value="Genomic_DNA"/>
</dbReference>
<evidence type="ECO:0000313" key="2">
    <source>
        <dbReference type="Proteomes" id="UP001557484"/>
    </source>
</evidence>
<proteinExistence type="predicted"/>
<comment type="caution">
    <text evidence="1">The sequence shown here is derived from an EMBL/GenBank/DDBJ whole genome shotgun (WGS) entry which is preliminary data.</text>
</comment>
<name>A0ABV3TZA2_9GAMM</name>
<sequence length="49" mass="5684">MSRIQQLKMAFLDMYLRPLAATLSDTMLALLNRLKIFFALGDCLWRHGV</sequence>